<name>K7L686_SOYBN</name>
<sequence>MINVVGIHGEIKKEEEAIQEHKGHCHNPFIRECTRKMNNEKLQKKYKEIP</sequence>
<keyword evidence="3" id="KW-1185">Reference proteome</keyword>
<reference evidence="1" key="3">
    <citation type="submission" date="2018-07" db="EMBL/GenBank/DDBJ databases">
        <title>WGS assembly of Glycine max.</title>
        <authorList>
            <person name="Schmutz J."/>
            <person name="Cannon S."/>
            <person name="Schlueter J."/>
            <person name="Ma J."/>
            <person name="Mitros T."/>
            <person name="Nelson W."/>
            <person name="Hyten D."/>
            <person name="Song Q."/>
            <person name="Thelen J."/>
            <person name="Cheng J."/>
            <person name="Xu D."/>
            <person name="Hellsten U."/>
            <person name="May G."/>
            <person name="Yu Y."/>
            <person name="Sakurai T."/>
            <person name="Umezawa T."/>
            <person name="Bhattacharyya M."/>
            <person name="Sandhu D."/>
            <person name="Valliyodan B."/>
            <person name="Lindquist E."/>
            <person name="Peto M."/>
            <person name="Grant D."/>
            <person name="Shu S."/>
            <person name="Goodstein D."/>
            <person name="Barry K."/>
            <person name="Futrell-Griggs M."/>
            <person name="Abernathy B."/>
            <person name="Du J."/>
            <person name="Tian Z."/>
            <person name="Zhu L."/>
            <person name="Gill N."/>
            <person name="Joshi T."/>
            <person name="Libault M."/>
            <person name="Sethuraman A."/>
            <person name="Zhang X."/>
            <person name="Shinozaki K."/>
            <person name="Nguyen H."/>
            <person name="Wing R."/>
            <person name="Cregan P."/>
            <person name="Specht J."/>
            <person name="Grimwood J."/>
            <person name="Rokhsar D."/>
            <person name="Stacey G."/>
            <person name="Shoemaker R."/>
            <person name="Jackson S."/>
        </authorList>
    </citation>
    <scope>NUCLEOTIDE SEQUENCE</scope>
    <source>
        <tissue evidence="1">Callus</tissue>
    </source>
</reference>
<gene>
    <name evidence="1" type="ORF">GLYMA_08G123600</name>
</gene>
<evidence type="ECO:0000313" key="1">
    <source>
        <dbReference type="EMBL" id="KRH42985.1"/>
    </source>
</evidence>
<dbReference type="SMR" id="K7L686"/>
<protein>
    <submittedName>
        <fullName evidence="1 2">Uncharacterized protein</fullName>
    </submittedName>
</protein>
<dbReference type="PaxDb" id="3847-GLYMA08G13030.1"/>
<dbReference type="AlphaFoldDB" id="K7L686"/>
<dbReference type="InParanoid" id="K7L686"/>
<reference evidence="2" key="2">
    <citation type="submission" date="2018-02" db="UniProtKB">
        <authorList>
            <consortium name="EnsemblPlants"/>
        </authorList>
    </citation>
    <scope>IDENTIFICATION</scope>
    <source>
        <strain evidence="2">Williams 82</strain>
    </source>
</reference>
<organism evidence="1">
    <name type="scientific">Glycine max</name>
    <name type="common">Soybean</name>
    <name type="synonym">Glycine hispida</name>
    <dbReference type="NCBI Taxonomy" id="3847"/>
    <lineage>
        <taxon>Eukaryota</taxon>
        <taxon>Viridiplantae</taxon>
        <taxon>Streptophyta</taxon>
        <taxon>Embryophyta</taxon>
        <taxon>Tracheophyta</taxon>
        <taxon>Spermatophyta</taxon>
        <taxon>Magnoliopsida</taxon>
        <taxon>eudicotyledons</taxon>
        <taxon>Gunneridae</taxon>
        <taxon>Pentapetalae</taxon>
        <taxon>rosids</taxon>
        <taxon>fabids</taxon>
        <taxon>Fabales</taxon>
        <taxon>Fabaceae</taxon>
        <taxon>Papilionoideae</taxon>
        <taxon>50 kb inversion clade</taxon>
        <taxon>NPAAA clade</taxon>
        <taxon>indigoferoid/millettioid clade</taxon>
        <taxon>Phaseoleae</taxon>
        <taxon>Glycine</taxon>
        <taxon>Glycine subgen. Soja</taxon>
    </lineage>
</organism>
<evidence type="ECO:0000313" key="3">
    <source>
        <dbReference type="Proteomes" id="UP000008827"/>
    </source>
</evidence>
<dbReference type="EMBL" id="CM000841">
    <property type="protein sequence ID" value="KRH42985.1"/>
    <property type="molecule type" value="Genomic_DNA"/>
</dbReference>
<proteinExistence type="predicted"/>
<dbReference type="HOGENOM" id="CLU_3128126_0_0_1"/>
<dbReference type="EnsemblPlants" id="KRH42985">
    <property type="protein sequence ID" value="KRH42985"/>
    <property type="gene ID" value="GLYMA_08G123600"/>
</dbReference>
<accession>K7L686</accession>
<dbReference type="Proteomes" id="UP000008827">
    <property type="component" value="Chromosome 8"/>
</dbReference>
<dbReference type="Gramene" id="KRH42985">
    <property type="protein sequence ID" value="KRH42985"/>
    <property type="gene ID" value="GLYMA_08G123600"/>
</dbReference>
<reference evidence="1 2" key="1">
    <citation type="journal article" date="2010" name="Nature">
        <title>Genome sequence of the palaeopolyploid soybean.</title>
        <authorList>
            <person name="Schmutz J."/>
            <person name="Cannon S.B."/>
            <person name="Schlueter J."/>
            <person name="Ma J."/>
            <person name="Mitros T."/>
            <person name="Nelson W."/>
            <person name="Hyten D.L."/>
            <person name="Song Q."/>
            <person name="Thelen J.J."/>
            <person name="Cheng J."/>
            <person name="Xu D."/>
            <person name="Hellsten U."/>
            <person name="May G.D."/>
            <person name="Yu Y."/>
            <person name="Sakurai T."/>
            <person name="Umezawa T."/>
            <person name="Bhattacharyya M.K."/>
            <person name="Sandhu D."/>
            <person name="Valliyodan B."/>
            <person name="Lindquist E."/>
            <person name="Peto M."/>
            <person name="Grant D."/>
            <person name="Shu S."/>
            <person name="Goodstein D."/>
            <person name="Barry K."/>
            <person name="Futrell-Griggs M."/>
            <person name="Abernathy B."/>
            <person name="Du J."/>
            <person name="Tian Z."/>
            <person name="Zhu L."/>
            <person name="Gill N."/>
            <person name="Joshi T."/>
            <person name="Libault M."/>
            <person name="Sethuraman A."/>
            <person name="Zhang X.-C."/>
            <person name="Shinozaki K."/>
            <person name="Nguyen H.T."/>
            <person name="Wing R.A."/>
            <person name="Cregan P."/>
            <person name="Specht J."/>
            <person name="Grimwood J."/>
            <person name="Rokhsar D."/>
            <person name="Stacey G."/>
            <person name="Shoemaker R.C."/>
            <person name="Jackson S.A."/>
        </authorList>
    </citation>
    <scope>NUCLEOTIDE SEQUENCE</scope>
    <source>
        <strain evidence="2">cv. Williams 82</strain>
        <tissue evidence="1">Callus</tissue>
    </source>
</reference>
<evidence type="ECO:0000313" key="2">
    <source>
        <dbReference type="EnsemblPlants" id="KRH42985"/>
    </source>
</evidence>